<evidence type="ECO:0000256" key="4">
    <source>
        <dbReference type="ARBA" id="ARBA00035206"/>
    </source>
</evidence>
<comment type="subunit">
    <text evidence="5">Part of the 50S ribosomal subunit.</text>
</comment>
<dbReference type="PANTHER" id="PTHR12903">
    <property type="entry name" value="MITOCHONDRIAL RIBOSOMAL PROTEIN L24"/>
    <property type="match status" value="1"/>
</dbReference>
<feature type="domain" description="Large ribosomal subunit protein uL24 C-terminal" evidence="6">
    <location>
        <begin position="51"/>
        <end position="114"/>
    </location>
</feature>
<evidence type="ECO:0000256" key="3">
    <source>
        <dbReference type="ARBA" id="ARBA00023274"/>
    </source>
</evidence>
<dbReference type="Proteomes" id="UP000237684">
    <property type="component" value="Unassembled WGS sequence"/>
</dbReference>
<keyword evidence="2 5" id="KW-0689">Ribosomal protein</keyword>
<dbReference type="Gene3D" id="2.30.30.30">
    <property type="match status" value="1"/>
</dbReference>
<dbReference type="Pfam" id="PF17136">
    <property type="entry name" value="ribosomal_L24"/>
    <property type="match status" value="1"/>
</dbReference>
<dbReference type="HAMAP" id="MF_01326_B">
    <property type="entry name" value="Ribosomal_uL24_B"/>
    <property type="match status" value="1"/>
</dbReference>
<reference evidence="7 8" key="1">
    <citation type="journal article" date="2018" name="Syst. Appl. Microbiol.">
        <title>Abditibacterium utsteinense sp. nov., the first cultivated member of candidate phylum FBP, isolated from ice-free Antarctic soil samples.</title>
        <authorList>
            <person name="Tahon G."/>
            <person name="Tytgat B."/>
            <person name="Lebbe L."/>
            <person name="Carlier A."/>
            <person name="Willems A."/>
        </authorList>
    </citation>
    <scope>NUCLEOTIDE SEQUENCE [LARGE SCALE GENOMIC DNA]</scope>
    <source>
        <strain evidence="7 8">LMG 29911</strain>
    </source>
</reference>
<evidence type="ECO:0000256" key="2">
    <source>
        <dbReference type="ARBA" id="ARBA00022980"/>
    </source>
</evidence>
<dbReference type="InterPro" id="IPR003256">
    <property type="entry name" value="Ribosomal_uL24"/>
</dbReference>
<dbReference type="CDD" id="cd06089">
    <property type="entry name" value="KOW_RPL26"/>
    <property type="match status" value="1"/>
</dbReference>
<dbReference type="GO" id="GO:1990904">
    <property type="term" value="C:ribonucleoprotein complex"/>
    <property type="evidence" value="ECO:0007669"/>
    <property type="project" value="UniProtKB-KW"/>
</dbReference>
<sequence>MKKKPVAVAPKMTIRTGDSVVVLSGKYKDRKTPRKVISVLRDKGKVIVEGVNVVKDMPKKTQGGADQGITEKTMPIDASNLMLVDSKGVPSRVRLVKGEDGKRTRVSVKSGETITVSEK</sequence>
<evidence type="ECO:0000313" key="7">
    <source>
        <dbReference type="EMBL" id="PQV63954.1"/>
    </source>
</evidence>
<comment type="similarity">
    <text evidence="1 5">Belongs to the universal ribosomal protein uL24 family.</text>
</comment>
<dbReference type="SUPFAM" id="SSF50104">
    <property type="entry name" value="Translation proteins SH3-like domain"/>
    <property type="match status" value="1"/>
</dbReference>
<gene>
    <name evidence="5" type="primary">rplX</name>
    <name evidence="7" type="ORF">B1R32_108165</name>
</gene>
<dbReference type="GO" id="GO:0003735">
    <property type="term" value="F:structural constituent of ribosome"/>
    <property type="evidence" value="ECO:0007669"/>
    <property type="project" value="InterPro"/>
</dbReference>
<dbReference type="FunCoup" id="A0A2S8ST11">
    <property type="interactions" value="440"/>
</dbReference>
<comment type="function">
    <text evidence="5">One of the proteins that surrounds the polypeptide exit tunnel on the outside of the subunit.</text>
</comment>
<dbReference type="OrthoDB" id="9807419at2"/>
<evidence type="ECO:0000256" key="1">
    <source>
        <dbReference type="ARBA" id="ARBA00010618"/>
    </source>
</evidence>
<dbReference type="InParanoid" id="A0A2S8ST11"/>
<comment type="caution">
    <text evidence="7">The sequence shown here is derived from an EMBL/GenBank/DDBJ whole genome shotgun (WGS) entry which is preliminary data.</text>
</comment>
<dbReference type="AlphaFoldDB" id="A0A2S8ST11"/>
<organism evidence="7 8">
    <name type="scientific">Abditibacterium utsteinense</name>
    <dbReference type="NCBI Taxonomy" id="1960156"/>
    <lineage>
        <taxon>Bacteria</taxon>
        <taxon>Pseudomonadati</taxon>
        <taxon>Abditibacteriota</taxon>
        <taxon>Abditibacteriia</taxon>
        <taxon>Abditibacteriales</taxon>
        <taxon>Abditibacteriaceae</taxon>
        <taxon>Abditibacterium</taxon>
    </lineage>
</organism>
<dbReference type="GO" id="GO:0019843">
    <property type="term" value="F:rRNA binding"/>
    <property type="evidence" value="ECO:0007669"/>
    <property type="project" value="UniProtKB-UniRule"/>
</dbReference>
<name>A0A2S8ST11_9BACT</name>
<keyword evidence="5" id="KW-0694">RNA-binding</keyword>
<comment type="function">
    <text evidence="5">One of two assembly initiator proteins, it binds directly to the 5'-end of the 23S rRNA, where it nucleates assembly of the 50S subunit.</text>
</comment>
<dbReference type="RefSeq" id="WP_105483787.1">
    <property type="nucleotide sequence ID" value="NZ_NIGF01000008.1"/>
</dbReference>
<dbReference type="InterPro" id="IPR014722">
    <property type="entry name" value="Rib_uL2_dom2"/>
</dbReference>
<dbReference type="InterPro" id="IPR041988">
    <property type="entry name" value="Ribosomal_uL24_KOW"/>
</dbReference>
<evidence type="ECO:0000256" key="5">
    <source>
        <dbReference type="HAMAP-Rule" id="MF_01326"/>
    </source>
</evidence>
<dbReference type="GO" id="GO:0005840">
    <property type="term" value="C:ribosome"/>
    <property type="evidence" value="ECO:0007669"/>
    <property type="project" value="UniProtKB-KW"/>
</dbReference>
<keyword evidence="5" id="KW-0699">rRNA-binding</keyword>
<evidence type="ECO:0000259" key="6">
    <source>
        <dbReference type="Pfam" id="PF17136"/>
    </source>
</evidence>
<protein>
    <recommendedName>
        <fullName evidence="4 5">Large ribosomal subunit protein uL24</fullName>
    </recommendedName>
</protein>
<keyword evidence="8" id="KW-1185">Reference proteome</keyword>
<dbReference type="NCBIfam" id="TIGR01079">
    <property type="entry name" value="rplX_bact"/>
    <property type="match status" value="1"/>
</dbReference>
<keyword evidence="3 5" id="KW-0687">Ribonucleoprotein</keyword>
<dbReference type="GO" id="GO:0006412">
    <property type="term" value="P:translation"/>
    <property type="evidence" value="ECO:0007669"/>
    <property type="project" value="UniProtKB-UniRule"/>
</dbReference>
<dbReference type="EMBL" id="NIGF01000008">
    <property type="protein sequence ID" value="PQV63954.1"/>
    <property type="molecule type" value="Genomic_DNA"/>
</dbReference>
<evidence type="ECO:0000313" key="8">
    <source>
        <dbReference type="Proteomes" id="UP000237684"/>
    </source>
</evidence>
<dbReference type="InterPro" id="IPR057264">
    <property type="entry name" value="Ribosomal_uL24_C"/>
</dbReference>
<dbReference type="InterPro" id="IPR008991">
    <property type="entry name" value="Translation_prot_SH3-like_sf"/>
</dbReference>
<proteinExistence type="inferred from homology"/>
<accession>A0A2S8ST11</accession>